<sequence length="267" mass="29660">MSRQILLSPLLRASLPRAVRRDLTSQWFPRLKTTNAAPKPPRNDVPYLKTKQTDAVPLRAVNKSSTAHGHNALRKGLGGMPERILIFHAGTTKPLYLGAIRITALCLMVASGLLIVPAYQEGQLPLWLATTLAIGSTIPFFVVTWTSAPFVNFIYLSLPMFARRSRDQTLQYAKNLPPTATLSIITTDATFVPRTTTVRLGDLVPGKSTLRPVCFRDTKRGPALTLKGTPDVFYAPPTTKKGKQTPAYWPGLWDHVYEQIQNNTRRT</sequence>
<protein>
    <submittedName>
        <fullName evidence="2">Uncharacterized protein</fullName>
    </submittedName>
</protein>
<keyword evidence="1" id="KW-0812">Transmembrane</keyword>
<dbReference type="Proteomes" id="UP000234585">
    <property type="component" value="Unassembled WGS sequence"/>
</dbReference>
<keyword evidence="1" id="KW-1133">Transmembrane helix</keyword>
<dbReference type="AlphaFoldDB" id="A0A2I2FDK9"/>
<keyword evidence="3" id="KW-1185">Reference proteome</keyword>
<reference evidence="2 3" key="1">
    <citation type="submission" date="2017-12" db="EMBL/GenBank/DDBJ databases">
        <authorList>
            <consortium name="DOE Joint Genome Institute"/>
            <person name="Haridas S."/>
            <person name="Kjaerbolling I."/>
            <person name="Vesth T.C."/>
            <person name="Frisvad J.C."/>
            <person name="Nybo J.L."/>
            <person name="Theobald S."/>
            <person name="Kuo A."/>
            <person name="Bowyer P."/>
            <person name="Matsuda Y."/>
            <person name="Mondo S."/>
            <person name="Lyhne E.K."/>
            <person name="Kogle M.E."/>
            <person name="Clum A."/>
            <person name="Lipzen A."/>
            <person name="Salamov A."/>
            <person name="Ngan C.Y."/>
            <person name="Daum C."/>
            <person name="Chiniquy J."/>
            <person name="Barry K."/>
            <person name="LaButti K."/>
            <person name="Simmons B.A."/>
            <person name="Magnuson J.K."/>
            <person name="Mortensen U.H."/>
            <person name="Larsen T.O."/>
            <person name="Grigoriev I.V."/>
            <person name="Baker S.E."/>
            <person name="Andersen M.R."/>
            <person name="Nordberg H.P."/>
            <person name="Cantor M.N."/>
            <person name="Hua S.X."/>
        </authorList>
    </citation>
    <scope>NUCLEOTIDE SEQUENCE [LARGE SCALE GENOMIC DNA]</scope>
    <source>
        <strain evidence="2 3">CBS 102.13</strain>
    </source>
</reference>
<feature type="transmembrane region" description="Helical" evidence="1">
    <location>
        <begin position="95"/>
        <end position="120"/>
    </location>
</feature>
<dbReference type="OrthoDB" id="2386090at2759"/>
<dbReference type="EMBL" id="KZ559134">
    <property type="protein sequence ID" value="PLB38699.1"/>
    <property type="molecule type" value="Genomic_DNA"/>
</dbReference>
<evidence type="ECO:0000313" key="2">
    <source>
        <dbReference type="EMBL" id="PLB38699.1"/>
    </source>
</evidence>
<organism evidence="2 3">
    <name type="scientific">Aspergillus candidus</name>
    <dbReference type="NCBI Taxonomy" id="41067"/>
    <lineage>
        <taxon>Eukaryota</taxon>
        <taxon>Fungi</taxon>
        <taxon>Dikarya</taxon>
        <taxon>Ascomycota</taxon>
        <taxon>Pezizomycotina</taxon>
        <taxon>Eurotiomycetes</taxon>
        <taxon>Eurotiomycetidae</taxon>
        <taxon>Eurotiales</taxon>
        <taxon>Aspergillaceae</taxon>
        <taxon>Aspergillus</taxon>
        <taxon>Aspergillus subgen. Circumdati</taxon>
    </lineage>
</organism>
<keyword evidence="1" id="KW-0472">Membrane</keyword>
<feature type="transmembrane region" description="Helical" evidence="1">
    <location>
        <begin position="126"/>
        <end position="156"/>
    </location>
</feature>
<proteinExistence type="predicted"/>
<dbReference type="RefSeq" id="XP_024672711.1">
    <property type="nucleotide sequence ID" value="XM_024818488.1"/>
</dbReference>
<gene>
    <name evidence="2" type="ORF">BDW47DRAFT_22216</name>
</gene>
<name>A0A2I2FDK9_ASPCN</name>
<evidence type="ECO:0000256" key="1">
    <source>
        <dbReference type="SAM" id="Phobius"/>
    </source>
</evidence>
<accession>A0A2I2FDK9</accession>
<dbReference type="GeneID" id="36525648"/>
<evidence type="ECO:0000313" key="3">
    <source>
        <dbReference type="Proteomes" id="UP000234585"/>
    </source>
</evidence>